<dbReference type="AlphaFoldDB" id="A0AAV5T416"/>
<dbReference type="GO" id="GO:0016020">
    <property type="term" value="C:membrane"/>
    <property type="evidence" value="ECO:0007669"/>
    <property type="project" value="UniProtKB-SubCell"/>
</dbReference>
<feature type="transmembrane region" description="Helical" evidence="6">
    <location>
        <begin position="284"/>
        <end position="303"/>
    </location>
</feature>
<comment type="subcellular location">
    <subcellularLocation>
        <location evidence="1">Membrane</location>
        <topology evidence="1">Multi-pass membrane protein</topology>
    </subcellularLocation>
</comment>
<feature type="transmembrane region" description="Helical" evidence="6">
    <location>
        <begin position="141"/>
        <end position="162"/>
    </location>
</feature>
<feature type="transmembrane region" description="Helical" evidence="6">
    <location>
        <begin position="389"/>
        <end position="411"/>
    </location>
</feature>
<name>A0AAV5T416_9BILA</name>
<feature type="transmembrane region" description="Helical" evidence="6">
    <location>
        <begin position="53"/>
        <end position="75"/>
    </location>
</feature>
<feature type="transmembrane region" description="Helical" evidence="6">
    <location>
        <begin position="188"/>
        <end position="207"/>
    </location>
</feature>
<feature type="non-terminal residue" evidence="7">
    <location>
        <position position="1"/>
    </location>
</feature>
<feature type="non-terminal residue" evidence="7">
    <location>
        <position position="465"/>
    </location>
</feature>
<dbReference type="Gene3D" id="1.20.1250.20">
    <property type="entry name" value="MFS general substrate transporter like domains"/>
    <property type="match status" value="1"/>
</dbReference>
<keyword evidence="3 6" id="KW-0812">Transmembrane</keyword>
<feature type="transmembrane region" description="Helical" evidence="6">
    <location>
        <begin position="82"/>
        <end position="101"/>
    </location>
</feature>
<dbReference type="InterPro" id="IPR036259">
    <property type="entry name" value="MFS_trans_sf"/>
</dbReference>
<evidence type="ECO:0000256" key="6">
    <source>
        <dbReference type="SAM" id="Phobius"/>
    </source>
</evidence>
<dbReference type="Pfam" id="PF05978">
    <property type="entry name" value="UNC-93"/>
    <property type="match status" value="1"/>
</dbReference>
<dbReference type="EMBL" id="BTSX01000003">
    <property type="protein sequence ID" value="GMS89707.1"/>
    <property type="molecule type" value="Genomic_DNA"/>
</dbReference>
<dbReference type="PANTHER" id="PTHR23294:SF18">
    <property type="entry name" value="UNC93-LIKE PROTEIN MFSD11"/>
    <property type="match status" value="1"/>
</dbReference>
<gene>
    <name evidence="7" type="ORF">PENTCL1PPCAC_11882</name>
</gene>
<evidence type="ECO:0000256" key="5">
    <source>
        <dbReference type="ARBA" id="ARBA00023136"/>
    </source>
</evidence>
<evidence type="ECO:0000256" key="2">
    <source>
        <dbReference type="ARBA" id="ARBA00009172"/>
    </source>
</evidence>
<evidence type="ECO:0000256" key="3">
    <source>
        <dbReference type="ARBA" id="ARBA00022692"/>
    </source>
</evidence>
<keyword evidence="4 6" id="KW-1133">Transmembrane helix</keyword>
<dbReference type="InterPro" id="IPR051617">
    <property type="entry name" value="UNC-93-like_regulator"/>
</dbReference>
<evidence type="ECO:0000313" key="7">
    <source>
        <dbReference type="EMBL" id="GMS89707.1"/>
    </source>
</evidence>
<evidence type="ECO:0000256" key="1">
    <source>
        <dbReference type="ARBA" id="ARBA00004141"/>
    </source>
</evidence>
<feature type="transmembrane region" description="Helical" evidence="6">
    <location>
        <begin position="246"/>
        <end position="264"/>
    </location>
</feature>
<comment type="caution">
    <text evidence="7">The sequence shown here is derived from an EMBL/GenBank/DDBJ whole genome shotgun (WGS) entry which is preliminary data.</text>
</comment>
<feature type="transmembrane region" description="Helical" evidence="6">
    <location>
        <begin position="107"/>
        <end position="129"/>
    </location>
</feature>
<organism evidence="7 8">
    <name type="scientific">Pristionchus entomophagus</name>
    <dbReference type="NCBI Taxonomy" id="358040"/>
    <lineage>
        <taxon>Eukaryota</taxon>
        <taxon>Metazoa</taxon>
        <taxon>Ecdysozoa</taxon>
        <taxon>Nematoda</taxon>
        <taxon>Chromadorea</taxon>
        <taxon>Rhabditida</taxon>
        <taxon>Rhabditina</taxon>
        <taxon>Diplogasteromorpha</taxon>
        <taxon>Diplogasteroidea</taxon>
        <taxon>Neodiplogasteridae</taxon>
        <taxon>Pristionchus</taxon>
    </lineage>
</organism>
<keyword evidence="5 6" id="KW-0472">Membrane</keyword>
<dbReference type="PANTHER" id="PTHR23294">
    <property type="entry name" value="ET TRANSLATION PRODUCT-RELATED"/>
    <property type="match status" value="1"/>
</dbReference>
<dbReference type="SUPFAM" id="SSF103473">
    <property type="entry name" value="MFS general substrate transporter"/>
    <property type="match status" value="1"/>
</dbReference>
<evidence type="ECO:0000256" key="4">
    <source>
        <dbReference type="ARBA" id="ARBA00022989"/>
    </source>
</evidence>
<keyword evidence="8" id="KW-1185">Reference proteome</keyword>
<feature type="transmembrane region" description="Helical" evidence="6">
    <location>
        <begin position="417"/>
        <end position="435"/>
    </location>
</feature>
<feature type="transmembrane region" description="Helical" evidence="6">
    <location>
        <begin position="315"/>
        <end position="334"/>
    </location>
</feature>
<feature type="transmembrane region" description="Helical" evidence="6">
    <location>
        <begin position="354"/>
        <end position="377"/>
    </location>
</feature>
<comment type="similarity">
    <text evidence="2">Belongs to the unc-93 family.</text>
</comment>
<evidence type="ECO:0000313" key="8">
    <source>
        <dbReference type="Proteomes" id="UP001432027"/>
    </source>
</evidence>
<evidence type="ECO:0008006" key="9">
    <source>
        <dbReference type="Google" id="ProtNLM"/>
    </source>
</evidence>
<reference evidence="7" key="1">
    <citation type="submission" date="2023-10" db="EMBL/GenBank/DDBJ databases">
        <title>Genome assembly of Pristionchus species.</title>
        <authorList>
            <person name="Yoshida K."/>
            <person name="Sommer R.J."/>
        </authorList>
    </citation>
    <scope>NUCLEOTIDE SEQUENCE</scope>
    <source>
        <strain evidence="7">RS0144</strain>
    </source>
</reference>
<accession>A0AAV5T416</accession>
<protein>
    <recommendedName>
        <fullName evidence="9">Membrane transporter</fullName>
    </recommendedName>
</protein>
<feature type="transmembrane region" description="Helical" evidence="6">
    <location>
        <begin position="12"/>
        <end position="33"/>
    </location>
</feature>
<dbReference type="Proteomes" id="UP001432027">
    <property type="component" value="Unassembled WGS sequence"/>
</dbReference>
<proteinExistence type="inferred from homology"/>
<dbReference type="InterPro" id="IPR010291">
    <property type="entry name" value="Ion_channel_UNC-93"/>
</dbReference>
<sequence>KMLDSTYQHMCTLIMGLATLFRYAGYDMATFIVESVLHSSHIRDAKSIVNHAGFFGQAVKEISMCISSLMLPIIFNYVKPKWALVLGTFLLCIFTASFLFISNILYFTVNILAGIAFSLLFTGVSTYQMQFSTRETLARNSARASAIAGISLIIGASLYMVISTSDLTSEQHDQASAYRYYSEAETRFMYGALTASLLLSFCIHCFLPDREVKNSVTSQSPHEKMTIREQANTIKSTIFDVSMIKLIPVFVNHGIFCVFSLNIYPTSLQYSSLLSNEYPQLTAYYAYAMFFGTTACGLIVEPLSKYFHDFGLRPLYFLTLGIEALVIFLCLLTVPNWATAHPTDFDSVITPNLFFVVFISFLLGLVDSTIAAANTVYCSRIMPGRASHTYAVGRFFIGTSAAIVFFCSPTLSMFHHSMIQFTFIIASVFSFISTANRIDRLEKTTGRINENCTEEAEHSFSDIKN</sequence>